<evidence type="ECO:0000313" key="3">
    <source>
        <dbReference type="Proteomes" id="UP000016936"/>
    </source>
</evidence>
<feature type="signal peptide" evidence="1">
    <location>
        <begin position="1"/>
        <end position="20"/>
    </location>
</feature>
<dbReference type="AlphaFoldDB" id="M2U479"/>
<dbReference type="Proteomes" id="UP000016936">
    <property type="component" value="Unassembled WGS sequence"/>
</dbReference>
<feature type="chain" id="PRO_5004026446" evidence="1">
    <location>
        <begin position="21"/>
        <end position="70"/>
    </location>
</feature>
<dbReference type="EMBL" id="KB445580">
    <property type="protein sequence ID" value="EMD88561.1"/>
    <property type="molecule type" value="Genomic_DNA"/>
</dbReference>
<evidence type="ECO:0000313" key="2">
    <source>
        <dbReference type="EMBL" id="EMD88561.1"/>
    </source>
</evidence>
<organism evidence="2 3">
    <name type="scientific">Cochliobolus heterostrophus (strain C5 / ATCC 48332 / race O)</name>
    <name type="common">Southern corn leaf blight fungus</name>
    <name type="synonym">Bipolaris maydis</name>
    <dbReference type="NCBI Taxonomy" id="701091"/>
    <lineage>
        <taxon>Eukaryota</taxon>
        <taxon>Fungi</taxon>
        <taxon>Dikarya</taxon>
        <taxon>Ascomycota</taxon>
        <taxon>Pezizomycotina</taxon>
        <taxon>Dothideomycetes</taxon>
        <taxon>Pleosporomycetidae</taxon>
        <taxon>Pleosporales</taxon>
        <taxon>Pleosporineae</taxon>
        <taxon>Pleosporaceae</taxon>
        <taxon>Bipolaris</taxon>
    </lineage>
</organism>
<accession>M2U479</accession>
<keyword evidence="1" id="KW-0732">Signal</keyword>
<reference evidence="3" key="2">
    <citation type="journal article" date="2013" name="PLoS Genet.">
        <title>Comparative genome structure, secondary metabolite, and effector coding capacity across Cochliobolus pathogens.</title>
        <authorList>
            <person name="Condon B.J."/>
            <person name="Leng Y."/>
            <person name="Wu D."/>
            <person name="Bushley K.E."/>
            <person name="Ohm R.A."/>
            <person name="Otillar R."/>
            <person name="Martin J."/>
            <person name="Schackwitz W."/>
            <person name="Grimwood J."/>
            <person name="MohdZainudin N."/>
            <person name="Xue C."/>
            <person name="Wang R."/>
            <person name="Manning V.A."/>
            <person name="Dhillon B."/>
            <person name="Tu Z.J."/>
            <person name="Steffenson B.J."/>
            <person name="Salamov A."/>
            <person name="Sun H."/>
            <person name="Lowry S."/>
            <person name="LaButti K."/>
            <person name="Han J."/>
            <person name="Copeland A."/>
            <person name="Lindquist E."/>
            <person name="Barry K."/>
            <person name="Schmutz J."/>
            <person name="Baker S.E."/>
            <person name="Ciuffetti L.M."/>
            <person name="Grigoriev I.V."/>
            <person name="Zhong S."/>
            <person name="Turgeon B.G."/>
        </authorList>
    </citation>
    <scope>NUCLEOTIDE SEQUENCE [LARGE SCALE GENOMIC DNA]</scope>
    <source>
        <strain evidence="3">C5 / ATCC 48332 / race O</strain>
    </source>
</reference>
<dbReference type="HOGENOM" id="CLU_2757596_0_0_1"/>
<gene>
    <name evidence="2" type="ORF">COCHEDRAFT_1022907</name>
</gene>
<reference evidence="2 3" key="1">
    <citation type="journal article" date="2012" name="PLoS Pathog.">
        <title>Diverse lifestyles and strategies of plant pathogenesis encoded in the genomes of eighteen Dothideomycetes fungi.</title>
        <authorList>
            <person name="Ohm R.A."/>
            <person name="Feau N."/>
            <person name="Henrissat B."/>
            <person name="Schoch C.L."/>
            <person name="Horwitz B.A."/>
            <person name="Barry K.W."/>
            <person name="Condon B.J."/>
            <person name="Copeland A.C."/>
            <person name="Dhillon B."/>
            <person name="Glaser F."/>
            <person name="Hesse C.N."/>
            <person name="Kosti I."/>
            <person name="LaButti K."/>
            <person name="Lindquist E.A."/>
            <person name="Lucas S."/>
            <person name="Salamov A.A."/>
            <person name="Bradshaw R.E."/>
            <person name="Ciuffetti L."/>
            <person name="Hamelin R.C."/>
            <person name="Kema G.H.J."/>
            <person name="Lawrence C."/>
            <person name="Scott J.A."/>
            <person name="Spatafora J.W."/>
            <person name="Turgeon B.G."/>
            <person name="de Wit P.J.G.M."/>
            <person name="Zhong S."/>
            <person name="Goodwin S.B."/>
            <person name="Grigoriev I.V."/>
        </authorList>
    </citation>
    <scope>NUCLEOTIDE SEQUENCE [LARGE SCALE GENOMIC DNA]</scope>
    <source>
        <strain evidence="3">C5 / ATCC 48332 / race O</strain>
    </source>
</reference>
<name>M2U479_COCH5</name>
<keyword evidence="3" id="KW-1185">Reference proteome</keyword>
<proteinExistence type="predicted"/>
<sequence length="70" mass="7407">MKLLSTTFLAITLLSQFAAAQSTVTVTCTSVGTIEHNMYCAYAQKSTSCTTTCSEEQVKNRAVVSCTGAC</sequence>
<evidence type="ECO:0000256" key="1">
    <source>
        <dbReference type="SAM" id="SignalP"/>
    </source>
</evidence>
<protein>
    <submittedName>
        <fullName evidence="2">Uncharacterized protein</fullName>
    </submittedName>
</protein>